<dbReference type="Pfam" id="PF00645">
    <property type="entry name" value="zf-PARP"/>
    <property type="match status" value="1"/>
</dbReference>
<evidence type="ECO:0000259" key="7">
    <source>
        <dbReference type="PROSITE" id="PS50064"/>
    </source>
</evidence>
<dbReference type="PROSITE" id="PS50064">
    <property type="entry name" value="ZF_PARP_2"/>
    <property type="match status" value="1"/>
</dbReference>
<evidence type="ECO:0000256" key="2">
    <source>
        <dbReference type="ARBA" id="ARBA00022723"/>
    </source>
</evidence>
<dbReference type="GO" id="GO:0008270">
    <property type="term" value="F:zinc ion binding"/>
    <property type="evidence" value="ECO:0007669"/>
    <property type="project" value="UniProtKB-KW"/>
</dbReference>
<feature type="domain" description="PARP-type" evidence="7">
    <location>
        <begin position="4"/>
        <end position="96"/>
    </location>
</feature>
<dbReference type="AlphaFoldDB" id="A0A6A6T008"/>
<proteinExistence type="predicted"/>
<feature type="compositionally biased region" description="Acidic residues" evidence="6">
    <location>
        <begin position="221"/>
        <end position="234"/>
    </location>
</feature>
<evidence type="ECO:0000313" key="8">
    <source>
        <dbReference type="EMBL" id="KAF2653286.1"/>
    </source>
</evidence>
<reference evidence="8" key="1">
    <citation type="journal article" date="2020" name="Stud. Mycol.">
        <title>101 Dothideomycetes genomes: a test case for predicting lifestyles and emergence of pathogens.</title>
        <authorList>
            <person name="Haridas S."/>
            <person name="Albert R."/>
            <person name="Binder M."/>
            <person name="Bloem J."/>
            <person name="Labutti K."/>
            <person name="Salamov A."/>
            <person name="Andreopoulos B."/>
            <person name="Baker S."/>
            <person name="Barry K."/>
            <person name="Bills G."/>
            <person name="Bluhm B."/>
            <person name="Cannon C."/>
            <person name="Castanera R."/>
            <person name="Culley D."/>
            <person name="Daum C."/>
            <person name="Ezra D."/>
            <person name="Gonzalez J."/>
            <person name="Henrissat B."/>
            <person name="Kuo A."/>
            <person name="Liang C."/>
            <person name="Lipzen A."/>
            <person name="Lutzoni F."/>
            <person name="Magnuson J."/>
            <person name="Mondo S."/>
            <person name="Nolan M."/>
            <person name="Ohm R."/>
            <person name="Pangilinan J."/>
            <person name="Park H.-J."/>
            <person name="Ramirez L."/>
            <person name="Alfaro M."/>
            <person name="Sun H."/>
            <person name="Tritt A."/>
            <person name="Yoshinaga Y."/>
            <person name="Zwiers L.-H."/>
            <person name="Turgeon B."/>
            <person name="Goodwin S."/>
            <person name="Spatafora J."/>
            <person name="Crous P."/>
            <person name="Grigoriev I."/>
        </authorList>
    </citation>
    <scope>NUCLEOTIDE SEQUENCE</scope>
    <source>
        <strain evidence="8">CBS 122681</strain>
    </source>
</reference>
<dbReference type="OrthoDB" id="429950at2759"/>
<dbReference type="GO" id="GO:0005634">
    <property type="term" value="C:nucleus"/>
    <property type="evidence" value="ECO:0007669"/>
    <property type="project" value="UniProtKB-SubCell"/>
</dbReference>
<evidence type="ECO:0000313" key="9">
    <source>
        <dbReference type="Proteomes" id="UP000799324"/>
    </source>
</evidence>
<dbReference type="GO" id="GO:0003677">
    <property type="term" value="F:DNA binding"/>
    <property type="evidence" value="ECO:0007669"/>
    <property type="project" value="InterPro"/>
</dbReference>
<evidence type="ECO:0000256" key="4">
    <source>
        <dbReference type="ARBA" id="ARBA00022833"/>
    </source>
</evidence>
<feature type="region of interest" description="Disordered" evidence="6">
    <location>
        <begin position="96"/>
        <end position="268"/>
    </location>
</feature>
<protein>
    <submittedName>
        <fullName evidence="8">Zf-PARP-domain-containing protein</fullName>
    </submittedName>
</protein>
<gene>
    <name evidence="8" type="ORF">K491DRAFT_694897</name>
</gene>
<feature type="compositionally biased region" description="Basic residues" evidence="6">
    <location>
        <begin position="116"/>
        <end position="127"/>
    </location>
</feature>
<keyword evidence="2" id="KW-0479">Metal-binding</keyword>
<dbReference type="SUPFAM" id="SSF57716">
    <property type="entry name" value="Glucocorticoid receptor-like (DNA-binding domain)"/>
    <property type="match status" value="1"/>
</dbReference>
<feature type="compositionally biased region" description="Basic and acidic residues" evidence="6">
    <location>
        <begin position="193"/>
        <end position="206"/>
    </location>
</feature>
<sequence length="268" mass="29962">MPSYRIEISPNNRATCNNTECKKAGAKLLKGEIRWGTLVTIKEHNSWAWRHWGCVTPQVIANVRDFIDGDKDLLDGYDELPTESQAKIDYALENGHVPDEDWKGDLDVNRPGQKGFRIKTPKKKKGKKGDEEDEVDDGSPKPKKKKRARAAKDEDEEDAPAPKKAKGKKAAVKDEDSEDEPKPPKKARAKKAAAKDEEPGEEESKPRKGRARKAAVYKEESSDEEALNEDSEEVEAPKAKRVKKAAAADKEKPAPQKRGRKKKATTEE</sequence>
<dbReference type="SMART" id="SM01336">
    <property type="entry name" value="zf-PARP"/>
    <property type="match status" value="1"/>
</dbReference>
<accession>A0A6A6T008</accession>
<dbReference type="InterPro" id="IPR001510">
    <property type="entry name" value="Znf_PARP"/>
</dbReference>
<dbReference type="EMBL" id="MU004384">
    <property type="protein sequence ID" value="KAF2653286.1"/>
    <property type="molecule type" value="Genomic_DNA"/>
</dbReference>
<evidence type="ECO:0000256" key="1">
    <source>
        <dbReference type="ARBA" id="ARBA00004123"/>
    </source>
</evidence>
<name>A0A6A6T008_9PLEO</name>
<keyword evidence="3" id="KW-0863">Zinc-finger</keyword>
<evidence type="ECO:0000256" key="6">
    <source>
        <dbReference type="SAM" id="MobiDB-lite"/>
    </source>
</evidence>
<keyword evidence="9" id="KW-1185">Reference proteome</keyword>
<dbReference type="Gene3D" id="3.30.1740.10">
    <property type="entry name" value="Zinc finger, PARP-type"/>
    <property type="match status" value="1"/>
</dbReference>
<keyword evidence="4" id="KW-0862">Zinc</keyword>
<organism evidence="8 9">
    <name type="scientific">Lophiostoma macrostomum CBS 122681</name>
    <dbReference type="NCBI Taxonomy" id="1314788"/>
    <lineage>
        <taxon>Eukaryota</taxon>
        <taxon>Fungi</taxon>
        <taxon>Dikarya</taxon>
        <taxon>Ascomycota</taxon>
        <taxon>Pezizomycotina</taxon>
        <taxon>Dothideomycetes</taxon>
        <taxon>Pleosporomycetidae</taxon>
        <taxon>Pleosporales</taxon>
        <taxon>Lophiostomataceae</taxon>
        <taxon>Lophiostoma</taxon>
    </lineage>
</organism>
<comment type="subcellular location">
    <subcellularLocation>
        <location evidence="1">Nucleus</location>
    </subcellularLocation>
</comment>
<evidence type="ECO:0000256" key="5">
    <source>
        <dbReference type="ARBA" id="ARBA00023242"/>
    </source>
</evidence>
<feature type="compositionally biased region" description="Basic residues" evidence="6">
    <location>
        <begin position="255"/>
        <end position="268"/>
    </location>
</feature>
<evidence type="ECO:0000256" key="3">
    <source>
        <dbReference type="ARBA" id="ARBA00022771"/>
    </source>
</evidence>
<dbReference type="Proteomes" id="UP000799324">
    <property type="component" value="Unassembled WGS sequence"/>
</dbReference>
<dbReference type="InterPro" id="IPR036957">
    <property type="entry name" value="Znf_PARP_sf"/>
</dbReference>
<keyword evidence="5" id="KW-0539">Nucleus</keyword>
<feature type="compositionally biased region" description="Basic and acidic residues" evidence="6">
    <location>
        <begin position="96"/>
        <end position="108"/>
    </location>
</feature>